<dbReference type="InterPro" id="IPR005467">
    <property type="entry name" value="His_kinase_dom"/>
</dbReference>
<sequence>MKSTILVVDDDPIILEIYQAILNDLYDIHLAESGEMALELLDTHPNTDIILLDIMMPGMNGYEVCRKIRQNTRLSHVKVILVSAKSQVEERLLGYEIGADDYITKPFEEEEIIAKLKVFLRLKNVEEVNNVKGNLLTLLSHETRTPLNGILGYSELLRESPNLDSEEREFIEQIIECGKRLLQLSEKAVLLSDLRSESIHINRTSFNVYKTLYQCCQDFSAAAEKKGVAINLQCDKTVEIDGDMHLLLNALEMILDNAVKYAHQNTMVEITFDNAGDRVQISIANEGNRIPEAYHEDIFGEFFVHNLANHHYGHGLSLAIARRIAESHDGTLTVRNRDRGPVFVFDLPA</sequence>
<dbReference type="InterPro" id="IPR036890">
    <property type="entry name" value="HATPase_C_sf"/>
</dbReference>
<dbReference type="GO" id="GO:0000155">
    <property type="term" value="F:phosphorelay sensor kinase activity"/>
    <property type="evidence" value="ECO:0007669"/>
    <property type="project" value="InterPro"/>
</dbReference>
<name>W4LXG4_ENTF1</name>
<evidence type="ECO:0000259" key="6">
    <source>
        <dbReference type="PROSITE" id="PS50110"/>
    </source>
</evidence>
<comment type="catalytic activity">
    <reaction evidence="1">
        <text>ATP + protein L-histidine = ADP + protein N-phospho-L-histidine.</text>
        <dbReference type="EC" id="2.7.13.3"/>
    </reaction>
</comment>
<dbReference type="Pfam" id="PF02518">
    <property type="entry name" value="HATPase_c"/>
    <property type="match status" value="1"/>
</dbReference>
<organism evidence="7 8">
    <name type="scientific">Entotheonella factor</name>
    <dbReference type="NCBI Taxonomy" id="1429438"/>
    <lineage>
        <taxon>Bacteria</taxon>
        <taxon>Pseudomonadati</taxon>
        <taxon>Nitrospinota/Tectimicrobiota group</taxon>
        <taxon>Candidatus Tectimicrobiota</taxon>
        <taxon>Candidatus Entotheonellia</taxon>
        <taxon>Candidatus Entotheonellales</taxon>
        <taxon>Candidatus Entotheonellaceae</taxon>
        <taxon>Candidatus Entotheonella</taxon>
    </lineage>
</organism>
<keyword evidence="8" id="KW-1185">Reference proteome</keyword>
<dbReference type="InterPro" id="IPR003661">
    <property type="entry name" value="HisK_dim/P_dom"/>
</dbReference>
<dbReference type="EC" id="2.7.13.3" evidence="2"/>
<evidence type="ECO:0000256" key="2">
    <source>
        <dbReference type="ARBA" id="ARBA00012438"/>
    </source>
</evidence>
<dbReference type="HOGENOM" id="CLU_000445_114_72_7"/>
<dbReference type="SMART" id="SM00387">
    <property type="entry name" value="HATPase_c"/>
    <property type="match status" value="1"/>
</dbReference>
<dbReference type="EMBL" id="AZHW01000178">
    <property type="protein sequence ID" value="ETX02077.1"/>
    <property type="molecule type" value="Genomic_DNA"/>
</dbReference>
<dbReference type="PRINTS" id="PR00344">
    <property type="entry name" value="BCTRLSENSOR"/>
</dbReference>
<evidence type="ECO:0000256" key="4">
    <source>
        <dbReference type="PROSITE-ProRule" id="PRU00169"/>
    </source>
</evidence>
<feature type="domain" description="Response regulatory" evidence="6">
    <location>
        <begin position="4"/>
        <end position="120"/>
    </location>
</feature>
<dbReference type="Gene3D" id="1.10.287.130">
    <property type="match status" value="1"/>
</dbReference>
<comment type="caution">
    <text evidence="7">The sequence shown here is derived from an EMBL/GenBank/DDBJ whole genome shotgun (WGS) entry which is preliminary data.</text>
</comment>
<dbReference type="PANTHER" id="PTHR43547:SF2">
    <property type="entry name" value="HYBRID SIGNAL TRANSDUCTION HISTIDINE KINASE C"/>
    <property type="match status" value="1"/>
</dbReference>
<dbReference type="Gene3D" id="3.30.565.10">
    <property type="entry name" value="Histidine kinase-like ATPase, C-terminal domain"/>
    <property type="match status" value="1"/>
</dbReference>
<dbReference type="InterPro" id="IPR004358">
    <property type="entry name" value="Sig_transdc_His_kin-like_C"/>
</dbReference>
<dbReference type="Pfam" id="PF00072">
    <property type="entry name" value="Response_reg"/>
    <property type="match status" value="1"/>
</dbReference>
<dbReference type="InterPro" id="IPR001789">
    <property type="entry name" value="Sig_transdc_resp-reg_receiver"/>
</dbReference>
<dbReference type="SUPFAM" id="SSF52172">
    <property type="entry name" value="CheY-like"/>
    <property type="match status" value="1"/>
</dbReference>
<dbReference type="PANTHER" id="PTHR43547">
    <property type="entry name" value="TWO-COMPONENT HISTIDINE KINASE"/>
    <property type="match status" value="1"/>
</dbReference>
<evidence type="ECO:0000259" key="5">
    <source>
        <dbReference type="PROSITE" id="PS50109"/>
    </source>
</evidence>
<evidence type="ECO:0000313" key="8">
    <source>
        <dbReference type="Proteomes" id="UP000019141"/>
    </source>
</evidence>
<keyword evidence="3 4" id="KW-0597">Phosphoprotein</keyword>
<evidence type="ECO:0000256" key="3">
    <source>
        <dbReference type="ARBA" id="ARBA00022553"/>
    </source>
</evidence>
<dbReference type="SMART" id="SM00388">
    <property type="entry name" value="HisKA"/>
    <property type="match status" value="1"/>
</dbReference>
<dbReference type="CDD" id="cd00082">
    <property type="entry name" value="HisKA"/>
    <property type="match status" value="1"/>
</dbReference>
<protein>
    <recommendedName>
        <fullName evidence="2">histidine kinase</fullName>
        <ecNumber evidence="2">2.7.13.3</ecNumber>
    </recommendedName>
</protein>
<gene>
    <name evidence="7" type="ORF">ETSY1_04945</name>
</gene>
<dbReference type="PROSITE" id="PS50109">
    <property type="entry name" value="HIS_KIN"/>
    <property type="match status" value="1"/>
</dbReference>
<dbReference type="InterPro" id="IPR011006">
    <property type="entry name" value="CheY-like_superfamily"/>
</dbReference>
<dbReference type="SUPFAM" id="SSF55874">
    <property type="entry name" value="ATPase domain of HSP90 chaperone/DNA topoisomerase II/histidine kinase"/>
    <property type="match status" value="1"/>
</dbReference>
<feature type="domain" description="Histidine kinase" evidence="5">
    <location>
        <begin position="138"/>
        <end position="349"/>
    </location>
</feature>
<dbReference type="AlphaFoldDB" id="W4LXG4"/>
<dbReference type="PROSITE" id="PS50110">
    <property type="entry name" value="RESPONSE_REGULATORY"/>
    <property type="match status" value="1"/>
</dbReference>
<dbReference type="Gene3D" id="3.40.50.2300">
    <property type="match status" value="1"/>
</dbReference>
<dbReference type="SMART" id="SM00448">
    <property type="entry name" value="REC"/>
    <property type="match status" value="1"/>
</dbReference>
<dbReference type="Proteomes" id="UP000019141">
    <property type="component" value="Unassembled WGS sequence"/>
</dbReference>
<evidence type="ECO:0000313" key="7">
    <source>
        <dbReference type="EMBL" id="ETX02077.1"/>
    </source>
</evidence>
<dbReference type="InterPro" id="IPR003594">
    <property type="entry name" value="HATPase_dom"/>
</dbReference>
<dbReference type="InterPro" id="IPR036097">
    <property type="entry name" value="HisK_dim/P_sf"/>
</dbReference>
<proteinExistence type="predicted"/>
<dbReference type="SUPFAM" id="SSF47384">
    <property type="entry name" value="Homodimeric domain of signal transducing histidine kinase"/>
    <property type="match status" value="1"/>
</dbReference>
<dbReference type="Pfam" id="PF00512">
    <property type="entry name" value="HisKA"/>
    <property type="match status" value="1"/>
</dbReference>
<evidence type="ECO:0000256" key="1">
    <source>
        <dbReference type="ARBA" id="ARBA00000085"/>
    </source>
</evidence>
<reference evidence="7 8" key="1">
    <citation type="journal article" date="2014" name="Nature">
        <title>An environmental bacterial taxon with a large and distinct metabolic repertoire.</title>
        <authorList>
            <person name="Wilson M.C."/>
            <person name="Mori T."/>
            <person name="Ruckert C."/>
            <person name="Uria A.R."/>
            <person name="Helf M.J."/>
            <person name="Takada K."/>
            <person name="Gernert C."/>
            <person name="Steffens U.A."/>
            <person name="Heycke N."/>
            <person name="Schmitt S."/>
            <person name="Rinke C."/>
            <person name="Helfrich E.J."/>
            <person name="Brachmann A.O."/>
            <person name="Gurgui C."/>
            <person name="Wakimoto T."/>
            <person name="Kracht M."/>
            <person name="Crusemann M."/>
            <person name="Hentschel U."/>
            <person name="Abe I."/>
            <person name="Matsunaga S."/>
            <person name="Kalinowski J."/>
            <person name="Takeyama H."/>
            <person name="Piel J."/>
        </authorList>
    </citation>
    <scope>NUCLEOTIDE SEQUENCE [LARGE SCALE GENOMIC DNA]</scope>
    <source>
        <strain evidence="8">TSY1</strain>
    </source>
</reference>
<feature type="modified residue" description="4-aspartylphosphate" evidence="4">
    <location>
        <position position="53"/>
    </location>
</feature>
<accession>W4LXG4</accession>